<organism evidence="1 2">
    <name type="scientific">Paenibacillus albiflavus</name>
    <dbReference type="NCBI Taxonomy" id="2545760"/>
    <lineage>
        <taxon>Bacteria</taxon>
        <taxon>Bacillati</taxon>
        <taxon>Bacillota</taxon>
        <taxon>Bacilli</taxon>
        <taxon>Bacillales</taxon>
        <taxon>Paenibacillaceae</taxon>
        <taxon>Paenibacillus</taxon>
    </lineage>
</organism>
<proteinExistence type="predicted"/>
<evidence type="ECO:0000313" key="2">
    <source>
        <dbReference type="Proteomes" id="UP000295418"/>
    </source>
</evidence>
<sequence>MQRTIYFPRIKNMVVETYPELSSLVTFLNYSKLYEMDKIVATIENVMTEKKDRSLSADFVERIARAISYSYGIYFELFGLTDKENFEAEILRQLKMRISPPIVKVPTSLLKGACTPESEIWCICCGIEGKAMVLINPFERDYELVDPNSIPGKISFFNLNIPGFSRPSYITDGNNRFNKLKKIL</sequence>
<protein>
    <submittedName>
        <fullName evidence="1">Uncharacterized protein</fullName>
    </submittedName>
</protein>
<dbReference type="Proteomes" id="UP000295418">
    <property type="component" value="Unassembled WGS sequence"/>
</dbReference>
<dbReference type="EMBL" id="SKFG01000010">
    <property type="protein sequence ID" value="TCZ77172.1"/>
    <property type="molecule type" value="Genomic_DNA"/>
</dbReference>
<name>A0A4V2WNX5_9BACL</name>
<dbReference type="RefSeq" id="WP_132418273.1">
    <property type="nucleotide sequence ID" value="NZ_SKFG01000010.1"/>
</dbReference>
<gene>
    <name evidence="1" type="ORF">E0485_11975</name>
</gene>
<dbReference type="AlphaFoldDB" id="A0A4V2WNX5"/>
<accession>A0A4V2WNX5</accession>
<reference evidence="1 2" key="1">
    <citation type="submission" date="2019-03" db="EMBL/GenBank/DDBJ databases">
        <authorList>
            <person name="Kim M.K.M."/>
        </authorList>
    </citation>
    <scope>NUCLEOTIDE SEQUENCE [LARGE SCALE GENOMIC DNA]</scope>
    <source>
        <strain evidence="1 2">18JY21-1</strain>
    </source>
</reference>
<keyword evidence="2" id="KW-1185">Reference proteome</keyword>
<comment type="caution">
    <text evidence="1">The sequence shown here is derived from an EMBL/GenBank/DDBJ whole genome shotgun (WGS) entry which is preliminary data.</text>
</comment>
<evidence type="ECO:0000313" key="1">
    <source>
        <dbReference type="EMBL" id="TCZ77172.1"/>
    </source>
</evidence>